<reference evidence="6 7" key="1">
    <citation type="submission" date="2018-06" db="EMBL/GenBank/DDBJ databases">
        <title>Genome sequencing of Oceanotoga sp. sy52.</title>
        <authorList>
            <person name="Mori K."/>
        </authorList>
    </citation>
    <scope>NUCLEOTIDE SEQUENCE [LARGE SCALE GENOMIC DNA]</scope>
    <source>
        <strain evidence="7">sy52</strain>
    </source>
</reference>
<dbReference type="PANTHER" id="PTHR30332">
    <property type="entry name" value="PROBABLE GENERAL SECRETION PATHWAY PROTEIN D"/>
    <property type="match status" value="1"/>
</dbReference>
<dbReference type="EMBL" id="AP018712">
    <property type="protein sequence ID" value="BBE30308.1"/>
    <property type="molecule type" value="Genomic_DNA"/>
</dbReference>
<organism evidence="6 7">
    <name type="scientific">Tepiditoga spiralis</name>
    <dbReference type="NCBI Taxonomy" id="2108365"/>
    <lineage>
        <taxon>Bacteria</taxon>
        <taxon>Thermotogati</taxon>
        <taxon>Thermotogota</taxon>
        <taxon>Thermotogae</taxon>
        <taxon>Petrotogales</taxon>
        <taxon>Petrotogaceae</taxon>
        <taxon>Tepiditoga</taxon>
    </lineage>
</organism>
<dbReference type="SMART" id="SM00965">
    <property type="entry name" value="STN"/>
    <property type="match status" value="1"/>
</dbReference>
<dbReference type="RefSeq" id="WP_190615421.1">
    <property type="nucleotide sequence ID" value="NZ_AP018712.1"/>
</dbReference>
<dbReference type="GO" id="GO:0019867">
    <property type="term" value="C:outer membrane"/>
    <property type="evidence" value="ECO:0007669"/>
    <property type="project" value="InterPro"/>
</dbReference>
<proteinExistence type="predicted"/>
<keyword evidence="4" id="KW-0812">Transmembrane</keyword>
<dbReference type="InterPro" id="IPR038591">
    <property type="entry name" value="NolW-like_sf"/>
</dbReference>
<dbReference type="Gene3D" id="3.30.1370.120">
    <property type="match status" value="1"/>
</dbReference>
<name>A0A7G1G263_9BACT</name>
<dbReference type="InParanoid" id="A0A7G1G263"/>
<dbReference type="GO" id="GO:0009306">
    <property type="term" value="P:protein secretion"/>
    <property type="evidence" value="ECO:0007669"/>
    <property type="project" value="TreeGrafter"/>
</dbReference>
<keyword evidence="7" id="KW-1185">Reference proteome</keyword>
<dbReference type="InterPro" id="IPR050810">
    <property type="entry name" value="Bact_Secretion_Sys_Channel"/>
</dbReference>
<gene>
    <name evidence="6" type="ORF">OSSY52_04490</name>
</gene>
<evidence type="ECO:0000259" key="5">
    <source>
        <dbReference type="SMART" id="SM00965"/>
    </source>
</evidence>
<evidence type="ECO:0000256" key="4">
    <source>
        <dbReference type="SAM" id="Phobius"/>
    </source>
</evidence>
<evidence type="ECO:0000313" key="7">
    <source>
        <dbReference type="Proteomes" id="UP000516361"/>
    </source>
</evidence>
<accession>A0A7G1G263</accession>
<evidence type="ECO:0000256" key="3">
    <source>
        <dbReference type="ARBA" id="ARBA00023237"/>
    </source>
</evidence>
<feature type="transmembrane region" description="Helical" evidence="4">
    <location>
        <begin position="9"/>
        <end position="29"/>
    </location>
</feature>
<sequence>MIIKLKKQFIIFFILILIPMYIFSSSKIIDINFYETPLKDAIQSIADGSNSIIIIGPEVKGRVTLSVRGLSVDSALELILYGTTYDYKKISEGIYVVGTLEAQNNISMYLNQPNIIKLKYITTENIKNVLSQYGERVKYIDGADFIVVYGNDKIAKKITDTIEKFDKLGNEYIFLYNIYSLTQSAYQAIQQLNYYDFPVKFENSLNFLQKNFTRLTRIEQTGFIETTNYAKFSIGIDFSKLNGQIAIENNLYSLKTSITTQDSTVLNSFSSTQKVGDTIYAAYNINGAFYLIVYNLLPEIQTSLTKPVGTYAKVNTGIEYTNKLLYTAGLSISDKYVQFSYDFNKDFKILFKSDIVSGINGEMEASLDENSKLNTKISFIEEQKFDPFFMLGKVSLGTSLTIKNNELSPELSNLGYNLGLYWGFMKDVSIIKYINFGIGFDLNYDFNKFNILPEFLVKNKLSFDKTLMYLNFKINKNLNYDINGYVSFEF</sequence>
<feature type="domain" description="Secretin/TonB short N-terminal" evidence="5">
    <location>
        <begin position="51"/>
        <end position="100"/>
    </location>
</feature>
<dbReference type="InterPro" id="IPR011662">
    <property type="entry name" value="Secretin/TonB_short_N"/>
</dbReference>
<keyword evidence="2 4" id="KW-0472">Membrane</keyword>
<keyword evidence="4" id="KW-1133">Transmembrane helix</keyword>
<dbReference type="GO" id="GO:0015627">
    <property type="term" value="C:type II protein secretion system complex"/>
    <property type="evidence" value="ECO:0007669"/>
    <property type="project" value="TreeGrafter"/>
</dbReference>
<dbReference type="AlphaFoldDB" id="A0A7G1G263"/>
<evidence type="ECO:0000256" key="2">
    <source>
        <dbReference type="ARBA" id="ARBA00023136"/>
    </source>
</evidence>
<evidence type="ECO:0000313" key="6">
    <source>
        <dbReference type="EMBL" id="BBE30308.1"/>
    </source>
</evidence>
<keyword evidence="1" id="KW-0813">Transport</keyword>
<dbReference type="PANTHER" id="PTHR30332:SF17">
    <property type="entry name" value="TYPE IV PILIATION SYSTEM PROTEIN DR_0774-RELATED"/>
    <property type="match status" value="1"/>
</dbReference>
<dbReference type="Proteomes" id="UP000516361">
    <property type="component" value="Chromosome"/>
</dbReference>
<protein>
    <recommendedName>
        <fullName evidence="5">Secretin/TonB short N-terminal domain-containing protein</fullName>
    </recommendedName>
</protein>
<evidence type="ECO:0000256" key="1">
    <source>
        <dbReference type="ARBA" id="ARBA00022448"/>
    </source>
</evidence>
<keyword evidence="3" id="KW-0998">Cell outer membrane</keyword>
<dbReference type="KEGG" id="ocy:OSSY52_04490"/>